<dbReference type="PROSITE" id="PS00194">
    <property type="entry name" value="THIOREDOXIN_1"/>
    <property type="match status" value="1"/>
</dbReference>
<evidence type="ECO:0000259" key="3">
    <source>
        <dbReference type="PROSITE" id="PS51352"/>
    </source>
</evidence>
<dbReference type="InterPro" id="IPR036249">
    <property type="entry name" value="Thioredoxin-like_sf"/>
</dbReference>
<reference evidence="4" key="1">
    <citation type="submission" date="2023-07" db="EMBL/GenBank/DDBJ databases">
        <title>Gilvimarinus algae sp. nov., isolated from the surface of Kelp.</title>
        <authorList>
            <person name="Sun Y.Y."/>
            <person name="Gong Y."/>
            <person name="Du Z.J."/>
        </authorList>
    </citation>
    <scope>NUCLEOTIDE SEQUENCE</scope>
    <source>
        <strain evidence="4">SDUM040014</strain>
    </source>
</reference>
<protein>
    <submittedName>
        <fullName evidence="4">Thioredoxin TrxC</fullName>
    </submittedName>
</protein>
<dbReference type="Pfam" id="PF21352">
    <property type="entry name" value="Zn_ribbon_Thio2"/>
    <property type="match status" value="1"/>
</dbReference>
<dbReference type="Pfam" id="PF00085">
    <property type="entry name" value="Thioredoxin"/>
    <property type="match status" value="1"/>
</dbReference>
<dbReference type="EMBL" id="JAULRT010000052">
    <property type="protein sequence ID" value="MDO3382437.1"/>
    <property type="molecule type" value="Genomic_DNA"/>
</dbReference>
<dbReference type="InterPro" id="IPR013766">
    <property type="entry name" value="Thioredoxin_domain"/>
</dbReference>
<accession>A0ABT8TJC3</accession>
<dbReference type="PANTHER" id="PTHR45663:SF40">
    <property type="entry name" value="THIOREDOXIN 2"/>
    <property type="match status" value="1"/>
</dbReference>
<dbReference type="Gene3D" id="3.40.30.10">
    <property type="entry name" value="Glutaredoxin"/>
    <property type="match status" value="1"/>
</dbReference>
<dbReference type="PROSITE" id="PS51352">
    <property type="entry name" value="THIOREDOXIN_2"/>
    <property type="match status" value="1"/>
</dbReference>
<dbReference type="PRINTS" id="PR00421">
    <property type="entry name" value="THIOREDOXIN"/>
</dbReference>
<dbReference type="InterPro" id="IPR049299">
    <property type="entry name" value="Thio2_N"/>
</dbReference>
<evidence type="ECO:0000313" key="5">
    <source>
        <dbReference type="Proteomes" id="UP001168380"/>
    </source>
</evidence>
<dbReference type="PANTHER" id="PTHR45663">
    <property type="entry name" value="GEO12009P1"/>
    <property type="match status" value="1"/>
</dbReference>
<feature type="domain" description="Thioredoxin" evidence="3">
    <location>
        <begin position="32"/>
        <end position="142"/>
    </location>
</feature>
<sequence length="142" mass="15520">MSAIQTLCAHCLTPNRVAQERLNDHPKCGKCASPLFSGQPIAADDSSFQRWLDKEQLPLVVDFWADWCGPCKAFAPGFAKAASLEPVARFIKVDTERARATSAQFGIRSIPTLMVFHSGDVVAQQAGALPYPEFVKWLSGVL</sequence>
<name>A0ABT8TJC3_9GAMM</name>
<keyword evidence="1" id="KW-1015">Disulfide bond</keyword>
<comment type="caution">
    <text evidence="4">The sequence shown here is derived from an EMBL/GenBank/DDBJ whole genome shotgun (WGS) entry which is preliminary data.</text>
</comment>
<dbReference type="Proteomes" id="UP001168380">
    <property type="component" value="Unassembled WGS sequence"/>
</dbReference>
<dbReference type="InterPro" id="IPR017937">
    <property type="entry name" value="Thioredoxin_CS"/>
</dbReference>
<dbReference type="RefSeq" id="WP_302712693.1">
    <property type="nucleotide sequence ID" value="NZ_JAULRT010000052.1"/>
</dbReference>
<dbReference type="NCBIfam" id="NF008229">
    <property type="entry name" value="PRK10996.1"/>
    <property type="match status" value="1"/>
</dbReference>
<dbReference type="SUPFAM" id="SSF52833">
    <property type="entry name" value="Thioredoxin-like"/>
    <property type="match status" value="1"/>
</dbReference>
<keyword evidence="2" id="KW-0676">Redox-active center</keyword>
<evidence type="ECO:0000256" key="2">
    <source>
        <dbReference type="ARBA" id="ARBA00023284"/>
    </source>
</evidence>
<organism evidence="4 5">
    <name type="scientific">Gilvimarinus algae</name>
    <dbReference type="NCBI Taxonomy" id="3058037"/>
    <lineage>
        <taxon>Bacteria</taxon>
        <taxon>Pseudomonadati</taxon>
        <taxon>Pseudomonadota</taxon>
        <taxon>Gammaproteobacteria</taxon>
        <taxon>Cellvibrionales</taxon>
        <taxon>Cellvibrionaceae</taxon>
        <taxon>Gilvimarinus</taxon>
    </lineage>
</organism>
<keyword evidence="5" id="KW-1185">Reference proteome</keyword>
<evidence type="ECO:0000256" key="1">
    <source>
        <dbReference type="ARBA" id="ARBA00023157"/>
    </source>
</evidence>
<evidence type="ECO:0000313" key="4">
    <source>
        <dbReference type="EMBL" id="MDO3382437.1"/>
    </source>
</evidence>
<dbReference type="Gene3D" id="2.30.30.380">
    <property type="entry name" value="Zn-finger domain of Sec23/24"/>
    <property type="match status" value="1"/>
</dbReference>
<gene>
    <name evidence="4" type="primary">trxC</name>
    <name evidence="4" type="ORF">QWI16_09645</name>
</gene>
<proteinExistence type="predicted"/>
<dbReference type="CDD" id="cd02947">
    <property type="entry name" value="TRX_family"/>
    <property type="match status" value="1"/>
</dbReference>